<dbReference type="HOGENOM" id="CLU_1119205_0_0_14"/>
<evidence type="ECO:0008006" key="4">
    <source>
        <dbReference type="Google" id="ProtNLM"/>
    </source>
</evidence>
<organism evidence="2 3">
    <name type="scientific">Mycoplasma haematolamae (strain Purdue)</name>
    <dbReference type="NCBI Taxonomy" id="1212765"/>
    <lineage>
        <taxon>Bacteria</taxon>
        <taxon>Bacillati</taxon>
        <taxon>Mycoplasmatota</taxon>
        <taxon>Mollicutes</taxon>
        <taxon>Mycoplasmataceae</taxon>
        <taxon>Mycoplasma</taxon>
    </lineage>
</organism>
<reference evidence="3" key="2">
    <citation type="submission" date="2012-07" db="EMBL/GenBank/DDBJ databases">
        <title>Complete genome sequence of 'Candidatus Mycoplasma haemolamae'.</title>
        <authorList>
            <person name="Guimaraes A.M.S."/>
            <person name="Toth B."/>
            <person name="Santos A.P."/>
            <person name="Nascimento N.C."/>
            <person name="Sojka J.E."/>
            <person name="Messick J.B."/>
        </authorList>
    </citation>
    <scope>NUCLEOTIDE SEQUENCE [LARGE SCALE GENOMIC DNA]</scope>
    <source>
        <strain evidence="3">Purdue</strain>
    </source>
</reference>
<keyword evidence="3" id="KW-1185">Reference proteome</keyword>
<dbReference type="PATRIC" id="fig|1212765.3.peg.891"/>
<feature type="region of interest" description="Disordered" evidence="1">
    <location>
        <begin position="65"/>
        <end position="134"/>
    </location>
</feature>
<dbReference type="OrthoDB" id="9804951at2"/>
<dbReference type="STRING" id="1212765.MHLP_03920"/>
<feature type="compositionally biased region" description="Polar residues" evidence="1">
    <location>
        <begin position="65"/>
        <end position="101"/>
    </location>
</feature>
<evidence type="ECO:0000313" key="3">
    <source>
        <dbReference type="Proteomes" id="UP000006502"/>
    </source>
</evidence>
<dbReference type="Proteomes" id="UP000006502">
    <property type="component" value="Chromosome"/>
</dbReference>
<dbReference type="KEGG" id="mhl:MHLP_03920"/>
<evidence type="ECO:0000256" key="1">
    <source>
        <dbReference type="SAM" id="MobiDB-lite"/>
    </source>
</evidence>
<evidence type="ECO:0000313" key="2">
    <source>
        <dbReference type="EMBL" id="AFO52364.1"/>
    </source>
</evidence>
<dbReference type="EMBL" id="CP003731">
    <property type="protein sequence ID" value="AFO52364.1"/>
    <property type="molecule type" value="Genomic_DNA"/>
</dbReference>
<sequence length="267" mass="28142">MGIARTALAVLATGGGGSCLILHRVGYFGSGQLPSTSVPLSSNIPATSGLDRSLIDLNTQAASAGSNLNEGVSSSQESLDGTPSASNLVAQDDSSATISDDGSSKNDESVHDQPRVGADVASAPPTPVVKPGPVDSVAGKGATFLVNVNGEPTITLECPEHSSEHLFLDLEGERSTRSEGRYTQWKLKCGYYPNLGFEGKLRVDSFNGKNSRQESFQCAMEGTLETENLNERTFKYTCTGGDPVLKGKLTKFTDGEELSYILLESKD</sequence>
<dbReference type="PROSITE" id="PS51257">
    <property type="entry name" value="PROKAR_LIPOPROTEIN"/>
    <property type="match status" value="1"/>
</dbReference>
<dbReference type="AlphaFoldDB" id="I7CKD8"/>
<gene>
    <name evidence="2" type="ordered locus">MHLP_03920</name>
</gene>
<reference evidence="2 3" key="1">
    <citation type="journal article" date="2012" name="J. Bacteriol.">
        <title>Genome Sequence of "Candidatus Mycoplasma haemolamae" Strain Purdue, a Red Blood Cell Pathogen of Alpacas (Vicugna pacos) and Llamas (Lama glama).</title>
        <authorList>
            <person name="Guimaraes A.M."/>
            <person name="Toth B."/>
            <person name="Santos A.P."/>
            <person name="do Nascimento N.C."/>
            <person name="Kritchevsky J.E."/>
            <person name="Messick J.B."/>
        </authorList>
    </citation>
    <scope>NUCLEOTIDE SEQUENCE [LARGE SCALE GENOMIC DNA]</scope>
    <source>
        <strain evidence="2 3">Purdue</strain>
    </source>
</reference>
<feature type="compositionally biased region" description="Basic and acidic residues" evidence="1">
    <location>
        <begin position="102"/>
        <end position="114"/>
    </location>
</feature>
<proteinExistence type="predicted"/>
<name>I7CKD8_MYCHA</name>
<accession>I7CKD8</accession>
<protein>
    <recommendedName>
        <fullName evidence="4">Lipoprotein</fullName>
    </recommendedName>
</protein>